<accession>A0A0B0MW38</accession>
<gene>
    <name evidence="1" type="ORF">F383_31249</name>
</gene>
<sequence>MKLSLQDMSQRIM</sequence>
<name>A0A0B0MW38_GOSAR</name>
<comment type="caution">
    <text evidence="1">The sequence shown here is derived from an EMBL/GenBank/DDBJ whole genome shotgun (WGS) entry which is preliminary data.</text>
</comment>
<reference evidence="2" key="1">
    <citation type="submission" date="2014-09" db="EMBL/GenBank/DDBJ databases">
        <authorList>
            <person name="Mudge J."/>
            <person name="Ramaraj T."/>
            <person name="Lindquist I.E."/>
            <person name="Bharti A.K."/>
            <person name="Sundararajan A."/>
            <person name="Cameron C.T."/>
            <person name="Woodward J.E."/>
            <person name="May G.D."/>
            <person name="Brubaker C."/>
            <person name="Broadhvest J."/>
            <person name="Wilkins T.A."/>
        </authorList>
    </citation>
    <scope>NUCLEOTIDE SEQUENCE</scope>
    <source>
        <strain evidence="2">cv. AKA8401</strain>
    </source>
</reference>
<evidence type="ECO:0000313" key="2">
    <source>
        <dbReference type="Proteomes" id="UP000032142"/>
    </source>
</evidence>
<dbReference type="Proteomes" id="UP000032142">
    <property type="component" value="Unassembled WGS sequence"/>
</dbReference>
<dbReference type="EMBL" id="JRRC01421325">
    <property type="protein sequence ID" value="KHG04980.1"/>
    <property type="molecule type" value="Genomic_DNA"/>
</dbReference>
<proteinExistence type="predicted"/>
<keyword evidence="2" id="KW-1185">Reference proteome</keyword>
<evidence type="ECO:0000313" key="1">
    <source>
        <dbReference type="EMBL" id="KHG04980.1"/>
    </source>
</evidence>
<organism evidence="1 2">
    <name type="scientific">Gossypium arboreum</name>
    <name type="common">Tree cotton</name>
    <name type="synonym">Gossypium nanking</name>
    <dbReference type="NCBI Taxonomy" id="29729"/>
    <lineage>
        <taxon>Eukaryota</taxon>
        <taxon>Viridiplantae</taxon>
        <taxon>Streptophyta</taxon>
        <taxon>Embryophyta</taxon>
        <taxon>Tracheophyta</taxon>
        <taxon>Spermatophyta</taxon>
        <taxon>Magnoliopsida</taxon>
        <taxon>eudicotyledons</taxon>
        <taxon>Gunneridae</taxon>
        <taxon>Pentapetalae</taxon>
        <taxon>rosids</taxon>
        <taxon>malvids</taxon>
        <taxon>Malvales</taxon>
        <taxon>Malvaceae</taxon>
        <taxon>Malvoideae</taxon>
        <taxon>Gossypium</taxon>
    </lineage>
</organism>
<protein>
    <submittedName>
        <fullName evidence="1">Uncharacterized protein</fullName>
    </submittedName>
</protein>